<name>A0A1M4YI29_9FIRM</name>
<dbReference type="STRING" id="1123404.SAMN02745784_02643"/>
<proteinExistence type="predicted"/>
<dbReference type="PANTHER" id="PTHR40047">
    <property type="entry name" value="UPF0703 PROTEIN YCGQ"/>
    <property type="match status" value="1"/>
</dbReference>
<dbReference type="RefSeq" id="WP_072977088.1">
    <property type="nucleotide sequence ID" value="NZ_FQTY01000017.1"/>
</dbReference>
<dbReference type="Pfam" id="PF21537">
    <property type="entry name" value="DUF1980_C"/>
    <property type="match status" value="1"/>
</dbReference>
<dbReference type="PANTHER" id="PTHR40047:SF1">
    <property type="entry name" value="UPF0703 PROTEIN YCGQ"/>
    <property type="match status" value="1"/>
</dbReference>
<keyword evidence="1" id="KW-1133">Transmembrane helix</keyword>
<feature type="domain" description="DUF1980" evidence="3">
    <location>
        <begin position="119"/>
        <end position="251"/>
    </location>
</feature>
<protein>
    <submittedName>
        <fullName evidence="4">TIGR03943 family protein</fullName>
    </submittedName>
</protein>
<dbReference type="Proteomes" id="UP000184114">
    <property type="component" value="Unassembled WGS sequence"/>
</dbReference>
<accession>A0A1M4YI29</accession>
<organism evidence="4 5">
    <name type="scientific">Tissierella praeacuta DSM 18095</name>
    <dbReference type="NCBI Taxonomy" id="1123404"/>
    <lineage>
        <taxon>Bacteria</taxon>
        <taxon>Bacillati</taxon>
        <taxon>Bacillota</taxon>
        <taxon>Tissierellia</taxon>
        <taxon>Tissierellales</taxon>
        <taxon>Tissierellaceae</taxon>
        <taxon>Tissierella</taxon>
    </lineage>
</organism>
<evidence type="ECO:0000256" key="1">
    <source>
        <dbReference type="SAM" id="Phobius"/>
    </source>
</evidence>
<dbReference type="NCBIfam" id="TIGR03943">
    <property type="entry name" value="TIGR03943 family putative permease subunit"/>
    <property type="match status" value="1"/>
</dbReference>
<keyword evidence="1" id="KW-0472">Membrane</keyword>
<dbReference type="Pfam" id="PF09323">
    <property type="entry name" value="DUF1980"/>
    <property type="match status" value="1"/>
</dbReference>
<evidence type="ECO:0000259" key="3">
    <source>
        <dbReference type="Pfam" id="PF21537"/>
    </source>
</evidence>
<evidence type="ECO:0000259" key="2">
    <source>
        <dbReference type="Pfam" id="PF09323"/>
    </source>
</evidence>
<dbReference type="InterPro" id="IPR048447">
    <property type="entry name" value="DUF1980_C"/>
</dbReference>
<dbReference type="EMBL" id="FQTY01000017">
    <property type="protein sequence ID" value="SHF05106.1"/>
    <property type="molecule type" value="Genomic_DNA"/>
</dbReference>
<feature type="transmembrane region" description="Helical" evidence="1">
    <location>
        <begin position="12"/>
        <end position="29"/>
    </location>
</feature>
<feature type="transmembrane region" description="Helical" evidence="1">
    <location>
        <begin position="44"/>
        <end position="65"/>
    </location>
</feature>
<gene>
    <name evidence="4" type="ORF">SAMN02745784_02643</name>
</gene>
<dbReference type="InterPro" id="IPR052955">
    <property type="entry name" value="UPF0703_membrane_permease"/>
</dbReference>
<dbReference type="GeneID" id="90995326"/>
<feature type="transmembrane region" description="Helical" evidence="1">
    <location>
        <begin position="72"/>
        <end position="90"/>
    </location>
</feature>
<keyword evidence="5" id="KW-1185">Reference proteome</keyword>
<evidence type="ECO:0000313" key="4">
    <source>
        <dbReference type="EMBL" id="SHF05106.1"/>
    </source>
</evidence>
<feature type="domain" description="DUF1980" evidence="2">
    <location>
        <begin position="12"/>
        <end position="102"/>
    </location>
</feature>
<evidence type="ECO:0000313" key="5">
    <source>
        <dbReference type="Proteomes" id="UP000184114"/>
    </source>
</evidence>
<dbReference type="InterPro" id="IPR048493">
    <property type="entry name" value="DUF1980_N"/>
</dbReference>
<sequence length="252" mass="28908">MKTKAFNSQVFLECLCYSAFAGLMFHLVASGKYLSYVTPRMKPYLYFTAIVMLIWVCTGIHRLFYPQYKVRSAHCFVLVIPILFLLLPHSPLTTIDISNKYIGGDVFSDISNIQPDLSQNEYTTDLPGLDIKNKIITVEDDYFYQWISEIFVNMEEYVGYQISITGFVFKDPEFMADNEFVPARLAMACCAADLTPFGMLCQYDKASELKSKSWVTVEGVIQIGKYMDYDDPQIIVTRILPAKEVEGYVYPY</sequence>
<keyword evidence="1" id="KW-0812">Transmembrane</keyword>
<reference evidence="5" key="1">
    <citation type="submission" date="2016-11" db="EMBL/GenBank/DDBJ databases">
        <authorList>
            <person name="Varghese N."/>
            <person name="Submissions S."/>
        </authorList>
    </citation>
    <scope>NUCLEOTIDE SEQUENCE [LARGE SCALE GENOMIC DNA]</scope>
    <source>
        <strain evidence="5">DSM 18095</strain>
    </source>
</reference>
<dbReference type="AlphaFoldDB" id="A0A1M4YI29"/>
<dbReference type="InterPro" id="IPR015402">
    <property type="entry name" value="DUF1980"/>
</dbReference>